<keyword evidence="1" id="KW-0472">Membrane</keyword>
<feature type="transmembrane region" description="Helical" evidence="1">
    <location>
        <begin position="20"/>
        <end position="47"/>
    </location>
</feature>
<keyword evidence="1" id="KW-0812">Transmembrane</keyword>
<dbReference type="AlphaFoldDB" id="A0A0A9FGZ6"/>
<evidence type="ECO:0000313" key="2">
    <source>
        <dbReference type="EMBL" id="JAE07528.1"/>
    </source>
</evidence>
<organism evidence="2">
    <name type="scientific">Arundo donax</name>
    <name type="common">Giant reed</name>
    <name type="synonym">Donax arundinaceus</name>
    <dbReference type="NCBI Taxonomy" id="35708"/>
    <lineage>
        <taxon>Eukaryota</taxon>
        <taxon>Viridiplantae</taxon>
        <taxon>Streptophyta</taxon>
        <taxon>Embryophyta</taxon>
        <taxon>Tracheophyta</taxon>
        <taxon>Spermatophyta</taxon>
        <taxon>Magnoliopsida</taxon>
        <taxon>Liliopsida</taxon>
        <taxon>Poales</taxon>
        <taxon>Poaceae</taxon>
        <taxon>PACMAD clade</taxon>
        <taxon>Arundinoideae</taxon>
        <taxon>Arundineae</taxon>
        <taxon>Arundo</taxon>
    </lineage>
</organism>
<name>A0A0A9FGZ6_ARUDO</name>
<reference evidence="2" key="1">
    <citation type="submission" date="2014-09" db="EMBL/GenBank/DDBJ databases">
        <authorList>
            <person name="Magalhaes I.L.F."/>
            <person name="Oliveira U."/>
            <person name="Santos F.R."/>
            <person name="Vidigal T.H.D.A."/>
            <person name="Brescovit A.D."/>
            <person name="Santos A.J."/>
        </authorList>
    </citation>
    <scope>NUCLEOTIDE SEQUENCE</scope>
    <source>
        <tissue evidence="2">Shoot tissue taken approximately 20 cm above the soil surface</tissue>
    </source>
</reference>
<proteinExistence type="predicted"/>
<sequence>MEISNSRARTLARSLELSIFYSFLFLFFLFLSLPFVGSYGFHLYFVVYPNFLGTKRLCCCIVPGRIMLGIKPQKPSRNYLHQFFSIENSALMGPK</sequence>
<dbReference type="EMBL" id="GBRH01190368">
    <property type="protein sequence ID" value="JAE07528.1"/>
    <property type="molecule type" value="Transcribed_RNA"/>
</dbReference>
<evidence type="ECO:0000256" key="1">
    <source>
        <dbReference type="SAM" id="Phobius"/>
    </source>
</evidence>
<accession>A0A0A9FGZ6</accession>
<protein>
    <submittedName>
        <fullName evidence="2">Uncharacterized protein</fullName>
    </submittedName>
</protein>
<reference evidence="2" key="2">
    <citation type="journal article" date="2015" name="Data Brief">
        <title>Shoot transcriptome of the giant reed, Arundo donax.</title>
        <authorList>
            <person name="Barrero R.A."/>
            <person name="Guerrero F.D."/>
            <person name="Moolhuijzen P."/>
            <person name="Goolsby J.A."/>
            <person name="Tidwell J."/>
            <person name="Bellgard S.E."/>
            <person name="Bellgard M.I."/>
        </authorList>
    </citation>
    <scope>NUCLEOTIDE SEQUENCE</scope>
    <source>
        <tissue evidence="2">Shoot tissue taken approximately 20 cm above the soil surface</tissue>
    </source>
</reference>
<keyword evidence="1" id="KW-1133">Transmembrane helix</keyword>